<dbReference type="OrthoDB" id="2333384at2759"/>
<feature type="compositionally biased region" description="Polar residues" evidence="1">
    <location>
        <begin position="27"/>
        <end position="40"/>
    </location>
</feature>
<evidence type="ECO:0000313" key="2">
    <source>
        <dbReference type="EMBL" id="KZS94779.1"/>
    </source>
</evidence>
<gene>
    <name evidence="2" type="ORF">SISNIDRAFT_484312</name>
</gene>
<dbReference type="EMBL" id="KV419403">
    <property type="protein sequence ID" value="KZS94779.1"/>
    <property type="molecule type" value="Genomic_DNA"/>
</dbReference>
<dbReference type="Proteomes" id="UP000076722">
    <property type="component" value="Unassembled WGS sequence"/>
</dbReference>
<evidence type="ECO:0008006" key="4">
    <source>
        <dbReference type="Google" id="ProtNLM"/>
    </source>
</evidence>
<dbReference type="Gene3D" id="2.60.40.640">
    <property type="match status" value="1"/>
</dbReference>
<accession>A0A164W6F8</accession>
<dbReference type="AlphaFoldDB" id="A0A164W6F8"/>
<dbReference type="InterPro" id="IPR014752">
    <property type="entry name" value="Arrestin-like_C"/>
</dbReference>
<sequence length="478" mass="52329">MMETVPAYTAAPLAPPPPAALPPSYQDAPQTQRRTSSSTAVLANPEAQFTTHSFEFVDAKNKPWGSLKVRSRANAPAKLPIFFDGDDIAGTLDIDLAKPEKIHSITVQICGRVTNAQDRSNSASSDTASSNAPFLLFEKVLWNSSMGKPRNVAEVGAGDESPVTGPFQGKLEGKYSWSYKFNLPSTVEVPVGRGDQKETHPLPPHFSESSVQAVCIYDISCSIRRGVMKMETSIKRQMGILPSRVPPPPSLLRQIAYQEQSPLCGPEIDPEGWETLEPVRFEGTLFNVQSFTMTCRLSLAKPLVYTRGSILPMRLTLASENKQALDLLGTSGAPQVALLRVIHAGRKAQTKTKMKTTRQSHSRVEGMAIAFPARESSPNEYTKWLDLELPLRPNLQPGFVFQDLVIKYNVVLLPFQTAGFVPSSKELLQTHPVDIVVKTSPSSPRAISYAPAGLKEPPKASYPGWEEIERFSVISGFG</sequence>
<evidence type="ECO:0000313" key="3">
    <source>
        <dbReference type="Proteomes" id="UP000076722"/>
    </source>
</evidence>
<reference evidence="2 3" key="1">
    <citation type="journal article" date="2016" name="Mol. Biol. Evol.">
        <title>Comparative Genomics of Early-Diverging Mushroom-Forming Fungi Provides Insights into the Origins of Lignocellulose Decay Capabilities.</title>
        <authorList>
            <person name="Nagy L.G."/>
            <person name="Riley R."/>
            <person name="Tritt A."/>
            <person name="Adam C."/>
            <person name="Daum C."/>
            <person name="Floudas D."/>
            <person name="Sun H."/>
            <person name="Yadav J.S."/>
            <person name="Pangilinan J."/>
            <person name="Larsson K.H."/>
            <person name="Matsuura K."/>
            <person name="Barry K."/>
            <person name="Labutti K."/>
            <person name="Kuo R."/>
            <person name="Ohm R.A."/>
            <person name="Bhattacharya S.S."/>
            <person name="Shirouzu T."/>
            <person name="Yoshinaga Y."/>
            <person name="Martin F.M."/>
            <person name="Grigoriev I.V."/>
            <person name="Hibbett D.S."/>
        </authorList>
    </citation>
    <scope>NUCLEOTIDE SEQUENCE [LARGE SCALE GENOMIC DNA]</scope>
    <source>
        <strain evidence="2 3">HHB9708</strain>
    </source>
</reference>
<proteinExistence type="predicted"/>
<organism evidence="2 3">
    <name type="scientific">Sistotremastrum niveocremeum HHB9708</name>
    <dbReference type="NCBI Taxonomy" id="1314777"/>
    <lineage>
        <taxon>Eukaryota</taxon>
        <taxon>Fungi</taxon>
        <taxon>Dikarya</taxon>
        <taxon>Basidiomycota</taxon>
        <taxon>Agaricomycotina</taxon>
        <taxon>Agaricomycetes</taxon>
        <taxon>Sistotremastrales</taxon>
        <taxon>Sistotremastraceae</taxon>
        <taxon>Sertulicium</taxon>
        <taxon>Sertulicium niveocremeum</taxon>
    </lineage>
</organism>
<feature type="region of interest" description="Disordered" evidence="1">
    <location>
        <begin position="1"/>
        <end position="40"/>
    </location>
</feature>
<keyword evidence="3" id="KW-1185">Reference proteome</keyword>
<evidence type="ECO:0000256" key="1">
    <source>
        <dbReference type="SAM" id="MobiDB-lite"/>
    </source>
</evidence>
<name>A0A164W6F8_9AGAM</name>
<protein>
    <recommendedName>
        <fullName evidence="4">Arrestin-like N-terminal domain-containing protein</fullName>
    </recommendedName>
</protein>